<reference evidence="2" key="1">
    <citation type="submission" date="2025-08" db="UniProtKB">
        <authorList>
            <consortium name="RefSeq"/>
        </authorList>
    </citation>
    <scope>IDENTIFICATION</scope>
</reference>
<dbReference type="InterPro" id="IPR010512">
    <property type="entry name" value="DUF1091"/>
</dbReference>
<dbReference type="PANTHER" id="PTHR20898">
    <property type="entry name" value="DAEDALUS ON 3-RELATED-RELATED"/>
    <property type="match status" value="1"/>
</dbReference>
<name>A0ABM4TNU6_DROSZ</name>
<gene>
    <name evidence="2" type="primary">LOC139352888</name>
</gene>
<proteinExistence type="predicted"/>
<dbReference type="Pfam" id="PF06477">
    <property type="entry name" value="DUF1091"/>
    <property type="match status" value="1"/>
</dbReference>
<dbReference type="PANTHER" id="PTHR20898:SF0">
    <property type="entry name" value="DAEDALUS ON 3-RELATED"/>
    <property type="match status" value="1"/>
</dbReference>
<sequence>MMCIRKPCSILLLATYLKISARTEFTNFKCMSLDKEFSDFEYCTLKAVNRSYKYISTKVKLFQVPVTKVKVNFGLYKRFSGYRPFLYNVTVDACNFLKNKKRNPIASYFYDFIKDISNMNHTCPFDHDLVWDKLSTEHINHRVTNILSFPEGDYMMEMHWIAYDIVRAVVKIYVTLS</sequence>
<protein>
    <submittedName>
        <fullName evidence="2">Uncharacterized protein</fullName>
    </submittedName>
</protein>
<evidence type="ECO:0000313" key="2">
    <source>
        <dbReference type="RefSeq" id="XP_070851639.1"/>
    </source>
</evidence>
<dbReference type="Proteomes" id="UP001652628">
    <property type="component" value="Chromosome 3"/>
</dbReference>
<dbReference type="RefSeq" id="XP_070851639.1">
    <property type="nucleotide sequence ID" value="XM_070995538.1"/>
</dbReference>
<accession>A0ABM4TNU6</accession>
<keyword evidence="1" id="KW-1185">Reference proteome</keyword>
<organism evidence="1 2">
    <name type="scientific">Drosophila suzukii</name>
    <name type="common">Spotted-wing drosophila fruit fly</name>
    <dbReference type="NCBI Taxonomy" id="28584"/>
    <lineage>
        <taxon>Eukaryota</taxon>
        <taxon>Metazoa</taxon>
        <taxon>Ecdysozoa</taxon>
        <taxon>Arthropoda</taxon>
        <taxon>Hexapoda</taxon>
        <taxon>Insecta</taxon>
        <taxon>Pterygota</taxon>
        <taxon>Neoptera</taxon>
        <taxon>Endopterygota</taxon>
        <taxon>Diptera</taxon>
        <taxon>Brachycera</taxon>
        <taxon>Muscomorpha</taxon>
        <taxon>Ephydroidea</taxon>
        <taxon>Drosophilidae</taxon>
        <taxon>Drosophila</taxon>
        <taxon>Sophophora</taxon>
    </lineage>
</organism>
<evidence type="ECO:0000313" key="1">
    <source>
        <dbReference type="Proteomes" id="UP001652628"/>
    </source>
</evidence>
<dbReference type="SMART" id="SM00697">
    <property type="entry name" value="DM8"/>
    <property type="match status" value="1"/>
</dbReference>
<dbReference type="GeneID" id="139352888"/>